<feature type="compositionally biased region" description="Basic and acidic residues" evidence="4">
    <location>
        <begin position="43"/>
        <end position="66"/>
    </location>
</feature>
<dbReference type="KEGG" id="uvi:66067908"/>
<accession>A0A8E5HWW5</accession>
<dbReference type="InterPro" id="IPR036236">
    <property type="entry name" value="Znf_C2H2_sf"/>
</dbReference>
<dbReference type="InterPro" id="IPR013085">
    <property type="entry name" value="U1-CZ_Znf_C2H2"/>
</dbReference>
<feature type="compositionally biased region" description="Basic and acidic residues" evidence="4">
    <location>
        <begin position="246"/>
        <end position="255"/>
    </location>
</feature>
<evidence type="ECO:0000256" key="4">
    <source>
        <dbReference type="SAM" id="MobiDB-lite"/>
    </source>
</evidence>
<dbReference type="GeneID" id="66067908"/>
<dbReference type="SUPFAM" id="SSF57667">
    <property type="entry name" value="beta-beta-alpha zinc fingers"/>
    <property type="match status" value="1"/>
</dbReference>
<dbReference type="GO" id="GO:0071011">
    <property type="term" value="C:precatalytic spliceosome"/>
    <property type="evidence" value="ECO:0007669"/>
    <property type="project" value="TreeGrafter"/>
</dbReference>
<proteinExistence type="predicted"/>
<feature type="domain" description="U1-type" evidence="5">
    <location>
        <begin position="8"/>
        <end position="43"/>
    </location>
</feature>
<dbReference type="PANTHER" id="PTHR13173:SF10">
    <property type="entry name" value="WW DOMAIN-BINDING PROTEIN 4"/>
    <property type="match status" value="1"/>
</dbReference>
<feature type="region of interest" description="Disordered" evidence="4">
    <location>
        <begin position="29"/>
        <end position="96"/>
    </location>
</feature>
<dbReference type="RefSeq" id="XP_043000563.1">
    <property type="nucleotide sequence ID" value="XM_043144628.1"/>
</dbReference>
<dbReference type="PANTHER" id="PTHR13173">
    <property type="entry name" value="WW DOMAIN BINDING PROTEIN 4"/>
    <property type="match status" value="1"/>
</dbReference>
<feature type="region of interest" description="Disordered" evidence="4">
    <location>
        <begin position="224"/>
        <end position="255"/>
    </location>
</feature>
<sequence>MTEYWKSSPNYWCKHCATFVRDSKLERTNHEATAKHQNAIKRSLRDLHRTHEREERERERARREIQRLNGVVPASPAADTSHHRGGGSSAEPEVHKQREQLAQLGVSIPSAFRADMAMPGEWVVTSSRVVGPEDGAEAGQEKAATGVRKRRETEEARAERDAVQGLFKRSRKWGRESKALREGGEDEELDALLSGAVTLKKTGAKGEDEEEVRLGDGEGLVKEEARDECGGVEAAAAAERSSGGSKVEDGAEAEAKVKVKVEEGEAGAGPVVFKKRKPKSLRTR</sequence>
<gene>
    <name evidence="6" type="ORF">UV8b_07131</name>
</gene>
<name>A0A8E5HWW5_USTVR</name>
<evidence type="ECO:0000256" key="2">
    <source>
        <dbReference type="ARBA" id="ARBA00022771"/>
    </source>
</evidence>
<dbReference type="Pfam" id="PF06220">
    <property type="entry name" value="zf-U1"/>
    <property type="match status" value="1"/>
</dbReference>
<dbReference type="GO" id="GO:0008270">
    <property type="term" value="F:zinc ion binding"/>
    <property type="evidence" value="ECO:0007669"/>
    <property type="project" value="UniProtKB-KW"/>
</dbReference>
<dbReference type="InterPro" id="IPR003604">
    <property type="entry name" value="Matrin/U1-like-C_Znf_C2H2"/>
</dbReference>
<dbReference type="GO" id="GO:0000398">
    <property type="term" value="P:mRNA splicing, via spliceosome"/>
    <property type="evidence" value="ECO:0007669"/>
    <property type="project" value="InterPro"/>
</dbReference>
<dbReference type="Proteomes" id="UP000027002">
    <property type="component" value="Chromosome 6"/>
</dbReference>
<keyword evidence="1" id="KW-0479">Metal-binding</keyword>
<keyword evidence="7" id="KW-1185">Reference proteome</keyword>
<organism evidence="6 7">
    <name type="scientific">Ustilaginoidea virens</name>
    <name type="common">Rice false smut fungus</name>
    <name type="synonym">Villosiclava virens</name>
    <dbReference type="NCBI Taxonomy" id="1159556"/>
    <lineage>
        <taxon>Eukaryota</taxon>
        <taxon>Fungi</taxon>
        <taxon>Dikarya</taxon>
        <taxon>Ascomycota</taxon>
        <taxon>Pezizomycotina</taxon>
        <taxon>Sordariomycetes</taxon>
        <taxon>Hypocreomycetidae</taxon>
        <taxon>Hypocreales</taxon>
        <taxon>Clavicipitaceae</taxon>
        <taxon>Ustilaginoidea</taxon>
    </lineage>
</organism>
<keyword evidence="3" id="KW-0862">Zinc</keyword>
<dbReference type="SMART" id="SM00451">
    <property type="entry name" value="ZnF_U1"/>
    <property type="match status" value="1"/>
</dbReference>
<evidence type="ECO:0000256" key="3">
    <source>
        <dbReference type="ARBA" id="ARBA00022833"/>
    </source>
</evidence>
<feature type="compositionally biased region" description="Basic and acidic residues" evidence="4">
    <location>
        <begin position="151"/>
        <end position="162"/>
    </location>
</feature>
<dbReference type="GO" id="GO:0003723">
    <property type="term" value="F:RNA binding"/>
    <property type="evidence" value="ECO:0007669"/>
    <property type="project" value="TreeGrafter"/>
</dbReference>
<evidence type="ECO:0000256" key="1">
    <source>
        <dbReference type="ARBA" id="ARBA00022723"/>
    </source>
</evidence>
<dbReference type="OrthoDB" id="191651at2759"/>
<dbReference type="EMBL" id="CP072758">
    <property type="protein sequence ID" value="QUC22890.1"/>
    <property type="molecule type" value="Genomic_DNA"/>
</dbReference>
<feature type="region of interest" description="Disordered" evidence="4">
    <location>
        <begin position="131"/>
        <end position="164"/>
    </location>
</feature>
<evidence type="ECO:0000259" key="5">
    <source>
        <dbReference type="SMART" id="SM00451"/>
    </source>
</evidence>
<dbReference type="AlphaFoldDB" id="A0A8E5HWW5"/>
<dbReference type="InterPro" id="IPR040023">
    <property type="entry name" value="WBP4"/>
</dbReference>
<protein>
    <recommendedName>
        <fullName evidence="5">U1-type domain-containing protein</fullName>
    </recommendedName>
</protein>
<reference evidence="6" key="1">
    <citation type="submission" date="2020-03" db="EMBL/GenBank/DDBJ databases">
        <title>A mixture of massive structural variations and highly conserved coding sequences in Ustilaginoidea virens genome.</title>
        <authorList>
            <person name="Zhang K."/>
            <person name="Zhao Z."/>
            <person name="Zhang Z."/>
            <person name="Li Y."/>
            <person name="Hsiang T."/>
            <person name="Sun W."/>
        </authorList>
    </citation>
    <scope>NUCLEOTIDE SEQUENCE</scope>
    <source>
        <strain evidence="6">UV-8b</strain>
    </source>
</reference>
<evidence type="ECO:0000313" key="6">
    <source>
        <dbReference type="EMBL" id="QUC22890.1"/>
    </source>
</evidence>
<evidence type="ECO:0000313" key="7">
    <source>
        <dbReference type="Proteomes" id="UP000027002"/>
    </source>
</evidence>
<keyword evidence="2" id="KW-0863">Zinc-finger</keyword>